<feature type="transmembrane region" description="Helical" evidence="1">
    <location>
        <begin position="6"/>
        <end position="24"/>
    </location>
</feature>
<proteinExistence type="predicted"/>
<gene>
    <name evidence="2" type="ORF">GCM10007860_12100</name>
</gene>
<dbReference type="InterPro" id="IPR058186">
    <property type="entry name" value="MIGRI"/>
</dbReference>
<dbReference type="RefSeq" id="WP_018748375.1">
    <property type="nucleotide sequence ID" value="NZ_BSOZ01000012.1"/>
</dbReference>
<evidence type="ECO:0000313" key="2">
    <source>
        <dbReference type="EMBL" id="GLS04064.1"/>
    </source>
</evidence>
<evidence type="ECO:0000313" key="3">
    <source>
        <dbReference type="Proteomes" id="UP001156836"/>
    </source>
</evidence>
<keyword evidence="1" id="KW-0472">Membrane</keyword>
<keyword evidence="1" id="KW-1133">Transmembrane helix</keyword>
<reference evidence="3" key="1">
    <citation type="journal article" date="2019" name="Int. J. Syst. Evol. Microbiol.">
        <title>The Global Catalogue of Microorganisms (GCM) 10K type strain sequencing project: providing services to taxonomists for standard genome sequencing and annotation.</title>
        <authorList>
            <consortium name="The Broad Institute Genomics Platform"/>
            <consortium name="The Broad Institute Genome Sequencing Center for Infectious Disease"/>
            <person name="Wu L."/>
            <person name="Ma J."/>
        </authorList>
    </citation>
    <scope>NUCLEOTIDE SEQUENCE [LARGE SCALE GENOMIC DNA]</scope>
    <source>
        <strain evidence="3">NBRC 104970</strain>
    </source>
</reference>
<name>A0ABQ6BQX9_9NEIS</name>
<keyword evidence="3" id="KW-1185">Reference proteome</keyword>
<organism evidence="2 3">
    <name type="scientific">Chitiniphilus shinanonensis</name>
    <dbReference type="NCBI Taxonomy" id="553088"/>
    <lineage>
        <taxon>Bacteria</taxon>
        <taxon>Pseudomonadati</taxon>
        <taxon>Pseudomonadota</taxon>
        <taxon>Betaproteobacteria</taxon>
        <taxon>Neisseriales</taxon>
        <taxon>Chitinibacteraceae</taxon>
        <taxon>Chitiniphilus</taxon>
    </lineage>
</organism>
<feature type="transmembrane region" description="Helical" evidence="1">
    <location>
        <begin position="36"/>
        <end position="56"/>
    </location>
</feature>
<sequence length="57" mass="6586">MKSLRLLFYLFVAWSLLAFVIGHFRPQWRRELDRAMRIAASVLLLGGIAALGWHFLG</sequence>
<dbReference type="EMBL" id="BSOZ01000012">
    <property type="protein sequence ID" value="GLS04064.1"/>
    <property type="molecule type" value="Genomic_DNA"/>
</dbReference>
<evidence type="ECO:0000256" key="1">
    <source>
        <dbReference type="SAM" id="Phobius"/>
    </source>
</evidence>
<accession>A0ABQ6BQX9</accession>
<protein>
    <submittedName>
        <fullName evidence="2">Uncharacterized protein</fullName>
    </submittedName>
</protein>
<comment type="caution">
    <text evidence="2">The sequence shown here is derived from an EMBL/GenBank/DDBJ whole genome shotgun (WGS) entry which is preliminary data.</text>
</comment>
<keyword evidence="1" id="KW-0812">Transmembrane</keyword>
<dbReference type="NCBIfam" id="NF047648">
    <property type="entry name" value="MIGRI_fam"/>
    <property type="match status" value="1"/>
</dbReference>
<dbReference type="Proteomes" id="UP001156836">
    <property type="component" value="Unassembled WGS sequence"/>
</dbReference>